<evidence type="ECO:0000313" key="3">
    <source>
        <dbReference type="EMBL" id="VFT90029.1"/>
    </source>
</evidence>
<reference evidence="2" key="2">
    <citation type="submission" date="2019-06" db="EMBL/GenBank/DDBJ databases">
        <title>Genomics analysis of Aphanomyces spp. identifies a new class of oomycete effector associated with host adaptation.</title>
        <authorList>
            <person name="Gaulin E."/>
        </authorList>
    </citation>
    <scope>NUCLEOTIDE SEQUENCE</scope>
    <source>
        <strain evidence="2">CBS 578.67</strain>
    </source>
</reference>
<dbReference type="Proteomes" id="UP000332933">
    <property type="component" value="Unassembled WGS sequence"/>
</dbReference>
<feature type="region of interest" description="Disordered" evidence="1">
    <location>
        <begin position="77"/>
        <end position="110"/>
    </location>
</feature>
<accession>A0A485KZ61</accession>
<evidence type="ECO:0000256" key="1">
    <source>
        <dbReference type="SAM" id="MobiDB-lite"/>
    </source>
</evidence>
<reference evidence="3 4" key="1">
    <citation type="submission" date="2019-03" db="EMBL/GenBank/DDBJ databases">
        <authorList>
            <person name="Gaulin E."/>
            <person name="Dumas B."/>
        </authorList>
    </citation>
    <scope>NUCLEOTIDE SEQUENCE [LARGE SCALE GENOMIC DNA]</scope>
    <source>
        <strain evidence="3">CBS 568.67</strain>
    </source>
</reference>
<dbReference type="OrthoDB" id="60429at2759"/>
<keyword evidence="4" id="KW-1185">Reference proteome</keyword>
<gene>
    <name evidence="3" type="primary">Aste57867_13188</name>
    <name evidence="2" type="ORF">As57867_013139</name>
    <name evidence="3" type="ORF">ASTE57867_13188</name>
</gene>
<organism evidence="3 4">
    <name type="scientific">Aphanomyces stellatus</name>
    <dbReference type="NCBI Taxonomy" id="120398"/>
    <lineage>
        <taxon>Eukaryota</taxon>
        <taxon>Sar</taxon>
        <taxon>Stramenopiles</taxon>
        <taxon>Oomycota</taxon>
        <taxon>Saprolegniomycetes</taxon>
        <taxon>Saprolegniales</taxon>
        <taxon>Verrucalvaceae</taxon>
        <taxon>Aphanomyces</taxon>
    </lineage>
</organism>
<sequence length="134" mass="14959">MQASSVLVASPVDELVRLHMNTAGVATRLHVDEDMLAAEEDDEEDDSWEMPLLFMTNLPPNFKDNLDVAAISTFSADYEEESSDDEARKSPPKAGKVVEKGKYRAHSRKLSNPYAKSRKANVAELQVCLKLFNM</sequence>
<dbReference type="EMBL" id="VJMH01005437">
    <property type="protein sequence ID" value="KAF0696025.1"/>
    <property type="molecule type" value="Genomic_DNA"/>
</dbReference>
<protein>
    <submittedName>
        <fullName evidence="3">Aste57867_13188 protein</fullName>
    </submittedName>
</protein>
<evidence type="ECO:0000313" key="2">
    <source>
        <dbReference type="EMBL" id="KAF0696025.1"/>
    </source>
</evidence>
<evidence type="ECO:0000313" key="4">
    <source>
        <dbReference type="Proteomes" id="UP000332933"/>
    </source>
</evidence>
<dbReference type="EMBL" id="CAADRA010005458">
    <property type="protein sequence ID" value="VFT90029.1"/>
    <property type="molecule type" value="Genomic_DNA"/>
</dbReference>
<proteinExistence type="predicted"/>
<dbReference type="AlphaFoldDB" id="A0A485KZ61"/>
<name>A0A485KZ61_9STRA</name>